<keyword evidence="3" id="KW-1185">Reference proteome</keyword>
<dbReference type="EMBL" id="JAEIJD010000002">
    <property type="protein sequence ID" value="MBI6629183.1"/>
    <property type="molecule type" value="Genomic_DNA"/>
</dbReference>
<evidence type="ECO:0000313" key="2">
    <source>
        <dbReference type="EMBL" id="MBI6629183.1"/>
    </source>
</evidence>
<evidence type="ECO:0000256" key="1">
    <source>
        <dbReference type="SAM" id="SignalP"/>
    </source>
</evidence>
<accession>A0A934HS32</accession>
<sequence>MKFLKTLAIGATVALTGSVAFANDINFKQSAGSITNLTFTQSGTGNLISEAGVSAAAPATVTGSLDTLNIVQGGSSNTASLDITGTGVGDKVSIDMQGSDNILTAKVANTASQIDIESSASNLTLDLEQTGLEGGQNNKHTILANISKTGTDVATVTLKQLGETNTIKLGDRTGAQDAFEGGLTLEGGTGDGGVSITQYGNATYEASHTVTAGGTVTVTQGEAPAI</sequence>
<feature type="signal peptide" evidence="1">
    <location>
        <begin position="1"/>
        <end position="22"/>
    </location>
</feature>
<keyword evidence="1" id="KW-0732">Signal</keyword>
<name>A0A934HS32_9RHOB</name>
<reference evidence="2" key="1">
    <citation type="submission" date="2020-12" db="EMBL/GenBank/DDBJ databases">
        <title>Pontibaca salina gen. nov., sp. nov., isolated from marine sediment.</title>
        <authorList>
            <person name="Bo J."/>
            <person name="Wang S."/>
            <person name="Song X."/>
            <person name="Du Z."/>
        </authorList>
    </citation>
    <scope>NUCLEOTIDE SEQUENCE</scope>
    <source>
        <strain evidence="2">S1109L</strain>
    </source>
</reference>
<protein>
    <recommendedName>
        <fullName evidence="4">Curlin associated repeat-containing protein</fullName>
    </recommendedName>
</protein>
<dbReference type="Proteomes" id="UP000613255">
    <property type="component" value="Unassembled WGS sequence"/>
</dbReference>
<comment type="caution">
    <text evidence="2">The sequence shown here is derived from an EMBL/GenBank/DDBJ whole genome shotgun (WGS) entry which is preliminary data.</text>
</comment>
<dbReference type="AlphaFoldDB" id="A0A934HS32"/>
<feature type="chain" id="PRO_5037764141" description="Curlin associated repeat-containing protein" evidence="1">
    <location>
        <begin position="23"/>
        <end position="226"/>
    </location>
</feature>
<evidence type="ECO:0000313" key="3">
    <source>
        <dbReference type="Proteomes" id="UP000613255"/>
    </source>
</evidence>
<evidence type="ECO:0008006" key="4">
    <source>
        <dbReference type="Google" id="ProtNLM"/>
    </source>
</evidence>
<dbReference type="RefSeq" id="WP_198685180.1">
    <property type="nucleotide sequence ID" value="NZ_JAEIJD010000002.1"/>
</dbReference>
<proteinExistence type="predicted"/>
<gene>
    <name evidence="2" type="ORF">JAO82_04735</name>
</gene>
<organism evidence="2 3">
    <name type="scientific">Pontibaca salina</name>
    <dbReference type="NCBI Taxonomy" id="2795731"/>
    <lineage>
        <taxon>Bacteria</taxon>
        <taxon>Pseudomonadati</taxon>
        <taxon>Pseudomonadota</taxon>
        <taxon>Alphaproteobacteria</taxon>
        <taxon>Rhodobacterales</taxon>
        <taxon>Roseobacteraceae</taxon>
        <taxon>Pontibaca</taxon>
    </lineage>
</organism>